<dbReference type="AlphaFoldDB" id="A9UTQ6"/>
<proteinExistence type="predicted"/>
<dbReference type="GO" id="GO:0005770">
    <property type="term" value="C:late endosome"/>
    <property type="evidence" value="ECO:0000318"/>
    <property type="project" value="GO_Central"/>
</dbReference>
<dbReference type="STRING" id="81824.A9UTQ6"/>
<sequence>MRAERDDAQHWQTAWVYPEASAAQRDLVLQQAPASSTDQARVVRTATYSLYLKTYAFEDVARLQYQTMHGKIRPCVVPFFPSPMTSPHPCHRVHLSCKPVAQKQDFYPDKYAALLDLLAEQYCTDADATAPLNLLLACAVRGRFKRQWVPATMPGLEAQPPSGLKELWGNCGMETILAYVAVLLQRRVAVIAESPSAVLSAVTAIAQLTPPTSRLADVYPNLPLEELSTLNTPSYIVGSTDAALAERESAYDVLVNMPAGVVQVAAPSESDFALGRLHRDIAEAVLEVAGKTEASDEDVAQVLKERTANVVDKLRDLADEHGKLSAETITGRKMAASTQRFLLNLAAAMNMLQE</sequence>
<dbReference type="GO" id="GO:0015031">
    <property type="term" value="P:protein transport"/>
    <property type="evidence" value="ECO:0000318"/>
    <property type="project" value="GO_Central"/>
</dbReference>
<name>A9UTQ6_MONBE</name>
<organism evidence="2 3">
    <name type="scientific">Monosiga brevicollis</name>
    <name type="common">Choanoflagellate</name>
    <dbReference type="NCBI Taxonomy" id="81824"/>
    <lineage>
        <taxon>Eukaryota</taxon>
        <taxon>Choanoflagellata</taxon>
        <taxon>Craspedida</taxon>
        <taxon>Salpingoecidae</taxon>
        <taxon>Monosiga</taxon>
    </lineage>
</organism>
<evidence type="ECO:0000256" key="1">
    <source>
        <dbReference type="ARBA" id="ARBA00022658"/>
    </source>
</evidence>
<dbReference type="GO" id="GO:0031267">
    <property type="term" value="F:small GTPase binding"/>
    <property type="evidence" value="ECO:0000318"/>
    <property type="project" value="GO_Central"/>
</dbReference>
<dbReference type="Gene3D" id="3.40.50.11500">
    <property type="match status" value="1"/>
</dbReference>
<keyword evidence="1" id="KW-0344">Guanine-nucleotide releasing factor</keyword>
<dbReference type="PANTHER" id="PTHR28544">
    <property type="entry name" value="PROTEIN FAM45A-RELATED"/>
    <property type="match status" value="1"/>
</dbReference>
<evidence type="ECO:0000313" key="3">
    <source>
        <dbReference type="Proteomes" id="UP000001357"/>
    </source>
</evidence>
<dbReference type="EMBL" id="CH991545">
    <property type="protein sequence ID" value="EDQ91291.1"/>
    <property type="molecule type" value="Genomic_DNA"/>
</dbReference>
<evidence type="ECO:0000313" key="2">
    <source>
        <dbReference type="EMBL" id="EDQ91291.1"/>
    </source>
</evidence>
<gene>
    <name evidence="2" type="ORF">MONBRDRAFT_23538</name>
</gene>
<dbReference type="Pfam" id="PF08616">
    <property type="entry name" value="SPA"/>
    <property type="match status" value="1"/>
</dbReference>
<evidence type="ECO:0008006" key="4">
    <source>
        <dbReference type="Google" id="ProtNLM"/>
    </source>
</evidence>
<dbReference type="GeneID" id="5889075"/>
<protein>
    <recommendedName>
        <fullName evidence="4">UDENN domain-containing protein</fullName>
    </recommendedName>
</protein>
<dbReference type="Proteomes" id="UP000001357">
    <property type="component" value="Unassembled WGS sequence"/>
</dbReference>
<dbReference type="InParanoid" id="A9UTQ6"/>
<dbReference type="FunCoup" id="A9UTQ6">
    <property type="interactions" value="263"/>
</dbReference>
<dbReference type="GO" id="GO:2000641">
    <property type="term" value="P:regulation of early endosome to late endosome transport"/>
    <property type="evidence" value="ECO:0000318"/>
    <property type="project" value="GO_Central"/>
</dbReference>
<dbReference type="GO" id="GO:0005085">
    <property type="term" value="F:guanyl-nucleotide exchange factor activity"/>
    <property type="evidence" value="ECO:0000318"/>
    <property type="project" value="GO_Central"/>
</dbReference>
<dbReference type="InterPro" id="IPR042431">
    <property type="entry name" value="FAM45"/>
</dbReference>
<dbReference type="InterPro" id="IPR043153">
    <property type="entry name" value="DENN_C"/>
</dbReference>
<dbReference type="eggNOG" id="ENOG502QVHR">
    <property type="taxonomic scope" value="Eukaryota"/>
</dbReference>
<keyword evidence="3" id="KW-1185">Reference proteome</keyword>
<reference evidence="2 3" key="1">
    <citation type="journal article" date="2008" name="Nature">
        <title>The genome of the choanoflagellate Monosiga brevicollis and the origin of metazoans.</title>
        <authorList>
            <consortium name="JGI Sequencing"/>
            <person name="King N."/>
            <person name="Westbrook M.J."/>
            <person name="Young S.L."/>
            <person name="Kuo A."/>
            <person name="Abedin M."/>
            <person name="Chapman J."/>
            <person name="Fairclough S."/>
            <person name="Hellsten U."/>
            <person name="Isogai Y."/>
            <person name="Letunic I."/>
            <person name="Marr M."/>
            <person name="Pincus D."/>
            <person name="Putnam N."/>
            <person name="Rokas A."/>
            <person name="Wright K.J."/>
            <person name="Zuzow R."/>
            <person name="Dirks W."/>
            <person name="Good M."/>
            <person name="Goodstein D."/>
            <person name="Lemons D."/>
            <person name="Li W."/>
            <person name="Lyons J.B."/>
            <person name="Morris A."/>
            <person name="Nichols S."/>
            <person name="Richter D.J."/>
            <person name="Salamov A."/>
            <person name="Bork P."/>
            <person name="Lim W.A."/>
            <person name="Manning G."/>
            <person name="Miller W.T."/>
            <person name="McGinnis W."/>
            <person name="Shapiro H."/>
            <person name="Tjian R."/>
            <person name="Grigoriev I.V."/>
            <person name="Rokhsar D."/>
        </authorList>
    </citation>
    <scope>NUCLEOTIDE SEQUENCE [LARGE SCALE GENOMIC DNA]</scope>
    <source>
        <strain evidence="3">MX1 / ATCC 50154</strain>
    </source>
</reference>
<dbReference type="RefSeq" id="XP_001743713.1">
    <property type="nucleotide sequence ID" value="XM_001743661.1"/>
</dbReference>
<accession>A9UTQ6</accession>
<dbReference type="OMA" id="HKDIAMF"/>
<dbReference type="PANTHER" id="PTHR28544:SF1">
    <property type="entry name" value="DENN DOMAIN-CONTAINING PROTEIN 10-RELATED"/>
    <property type="match status" value="1"/>
</dbReference>
<dbReference type="KEGG" id="mbr:MONBRDRAFT_23538"/>